<gene>
    <name evidence="1" type="ORF">S01H4_59421</name>
</gene>
<dbReference type="Gene3D" id="3.40.50.150">
    <property type="entry name" value="Vaccinia Virus protein VP39"/>
    <property type="match status" value="1"/>
</dbReference>
<dbReference type="SUPFAM" id="SSF53335">
    <property type="entry name" value="S-adenosyl-L-methionine-dependent methyltransferases"/>
    <property type="match status" value="1"/>
</dbReference>
<accession>X1EHZ7</accession>
<organism evidence="1">
    <name type="scientific">marine sediment metagenome</name>
    <dbReference type="NCBI Taxonomy" id="412755"/>
    <lineage>
        <taxon>unclassified sequences</taxon>
        <taxon>metagenomes</taxon>
        <taxon>ecological metagenomes</taxon>
    </lineage>
</organism>
<proteinExistence type="predicted"/>
<dbReference type="InterPro" id="IPR029063">
    <property type="entry name" value="SAM-dependent_MTases_sf"/>
</dbReference>
<evidence type="ECO:0000313" key="1">
    <source>
        <dbReference type="EMBL" id="GAH08288.1"/>
    </source>
</evidence>
<dbReference type="AlphaFoldDB" id="X1EHZ7"/>
<sequence>MFDSFSDKYELMITFPQRIDKERPFFKTIFDTYNSSRILDTGCGTGNHAIEFTKMGVEVVGVDMYQKSF</sequence>
<reference evidence="1" key="1">
    <citation type="journal article" date="2014" name="Front. Microbiol.">
        <title>High frequency of phylogenetically diverse reductive dehalogenase-homologous genes in deep subseafloor sedimentary metagenomes.</title>
        <authorList>
            <person name="Kawai M."/>
            <person name="Futagami T."/>
            <person name="Toyoda A."/>
            <person name="Takaki Y."/>
            <person name="Nishi S."/>
            <person name="Hori S."/>
            <person name="Arai W."/>
            <person name="Tsubouchi T."/>
            <person name="Morono Y."/>
            <person name="Uchiyama I."/>
            <person name="Ito T."/>
            <person name="Fujiyama A."/>
            <person name="Inagaki F."/>
            <person name="Takami H."/>
        </authorList>
    </citation>
    <scope>NUCLEOTIDE SEQUENCE</scope>
    <source>
        <strain evidence="1">Expedition CK06-06</strain>
    </source>
</reference>
<evidence type="ECO:0008006" key="2">
    <source>
        <dbReference type="Google" id="ProtNLM"/>
    </source>
</evidence>
<protein>
    <recommendedName>
        <fullName evidence="2">Methyltransferase domain-containing protein</fullName>
    </recommendedName>
</protein>
<comment type="caution">
    <text evidence="1">The sequence shown here is derived from an EMBL/GenBank/DDBJ whole genome shotgun (WGS) entry which is preliminary data.</text>
</comment>
<name>X1EHZ7_9ZZZZ</name>
<dbReference type="EMBL" id="BART01034844">
    <property type="protein sequence ID" value="GAH08288.1"/>
    <property type="molecule type" value="Genomic_DNA"/>
</dbReference>